<organism evidence="4">
    <name type="scientific">Rodentolepis nana</name>
    <name type="common">Dwarf tapeworm</name>
    <name type="synonym">Hymenolepis nana</name>
    <dbReference type="NCBI Taxonomy" id="102285"/>
    <lineage>
        <taxon>Eukaryota</taxon>
        <taxon>Metazoa</taxon>
        <taxon>Spiralia</taxon>
        <taxon>Lophotrochozoa</taxon>
        <taxon>Platyhelminthes</taxon>
        <taxon>Cestoda</taxon>
        <taxon>Eucestoda</taxon>
        <taxon>Cyclophyllidea</taxon>
        <taxon>Hymenolepididae</taxon>
        <taxon>Rodentolepis</taxon>
    </lineage>
</organism>
<sequence length="133" mass="14933">MRTRSGEFLTSDSIENGVIQRHREPKKIVVIEKYQPDSRVEREDEILAPESLKSTSDLFQLRILILSVLALIFAFSLASCNCDGNRGENDAVGALFGGWKDKEFVPLILPSRISNQQLTRSGSPGCKFDVTRY</sequence>
<accession>A0A0R3TG26</accession>
<evidence type="ECO:0000313" key="3">
    <source>
        <dbReference type="Proteomes" id="UP000278807"/>
    </source>
</evidence>
<dbReference type="AlphaFoldDB" id="A0A0R3TG26"/>
<keyword evidence="1" id="KW-1133">Transmembrane helix</keyword>
<reference evidence="4" key="1">
    <citation type="submission" date="2017-02" db="UniProtKB">
        <authorList>
            <consortium name="WormBaseParasite"/>
        </authorList>
    </citation>
    <scope>IDENTIFICATION</scope>
</reference>
<keyword evidence="1" id="KW-0472">Membrane</keyword>
<keyword evidence="1" id="KW-0812">Transmembrane</keyword>
<name>A0A0R3TG26_RODNA</name>
<keyword evidence="3" id="KW-1185">Reference proteome</keyword>
<protein>
    <submittedName>
        <fullName evidence="2 4">Uncharacterized protein</fullName>
    </submittedName>
</protein>
<reference evidence="2 3" key="2">
    <citation type="submission" date="2018-11" db="EMBL/GenBank/DDBJ databases">
        <authorList>
            <consortium name="Pathogen Informatics"/>
        </authorList>
    </citation>
    <scope>NUCLEOTIDE SEQUENCE [LARGE SCALE GENOMIC DNA]</scope>
</reference>
<evidence type="ECO:0000256" key="1">
    <source>
        <dbReference type="SAM" id="Phobius"/>
    </source>
</evidence>
<feature type="transmembrane region" description="Helical" evidence="1">
    <location>
        <begin position="59"/>
        <end position="78"/>
    </location>
</feature>
<evidence type="ECO:0000313" key="4">
    <source>
        <dbReference type="WBParaSite" id="HNAJ_0000601701-mRNA-1"/>
    </source>
</evidence>
<dbReference type="Proteomes" id="UP000278807">
    <property type="component" value="Unassembled WGS sequence"/>
</dbReference>
<gene>
    <name evidence="2" type="ORF">HNAJ_LOCUS6011</name>
</gene>
<dbReference type="EMBL" id="UZAE01005863">
    <property type="protein sequence ID" value="VDO01871.1"/>
    <property type="molecule type" value="Genomic_DNA"/>
</dbReference>
<proteinExistence type="predicted"/>
<dbReference type="WBParaSite" id="HNAJ_0000601701-mRNA-1">
    <property type="protein sequence ID" value="HNAJ_0000601701-mRNA-1"/>
    <property type="gene ID" value="HNAJ_0000601701"/>
</dbReference>
<evidence type="ECO:0000313" key="2">
    <source>
        <dbReference type="EMBL" id="VDO01871.1"/>
    </source>
</evidence>